<accession>A0A0F7SI77</accession>
<proteinExistence type="predicted"/>
<sequence length="150" mass="16853">MTRSSDALMATTTTGHEFKDLKPMSMHSRRNLQVQSSRAYSPSRLQKSTLYKAIPSTSSTFLASGPQLYCSRRHPWTLLRQLSPSSPQHRLSWHPTQGVAPSFFSLLQHQLHAWGELTEASEGGLVIVFGLVLHEISYISSMRELKVTTL</sequence>
<evidence type="ECO:0000313" key="1">
    <source>
        <dbReference type="EMBL" id="CDZ98120.1"/>
    </source>
</evidence>
<dbReference type="AlphaFoldDB" id="A0A0F7SI77"/>
<name>A0A0F7SI77_PHARH</name>
<protein>
    <submittedName>
        <fullName evidence="1">Uncharacterized protein</fullName>
    </submittedName>
</protein>
<dbReference type="EMBL" id="LN483316">
    <property type="protein sequence ID" value="CDZ98120.1"/>
    <property type="molecule type" value="Genomic_DNA"/>
</dbReference>
<reference evidence="1" key="1">
    <citation type="submission" date="2014-08" db="EMBL/GenBank/DDBJ databases">
        <authorList>
            <person name="Sharma Rahul"/>
            <person name="Thines Marco"/>
        </authorList>
    </citation>
    <scope>NUCLEOTIDE SEQUENCE</scope>
</reference>
<organism evidence="1">
    <name type="scientific">Phaffia rhodozyma</name>
    <name type="common">Yeast</name>
    <name type="synonym">Xanthophyllomyces dendrorhous</name>
    <dbReference type="NCBI Taxonomy" id="264483"/>
    <lineage>
        <taxon>Eukaryota</taxon>
        <taxon>Fungi</taxon>
        <taxon>Dikarya</taxon>
        <taxon>Basidiomycota</taxon>
        <taxon>Agaricomycotina</taxon>
        <taxon>Tremellomycetes</taxon>
        <taxon>Cystofilobasidiales</taxon>
        <taxon>Mrakiaceae</taxon>
        <taxon>Phaffia</taxon>
    </lineage>
</organism>